<evidence type="ECO:0000313" key="1">
    <source>
        <dbReference type="EMBL" id="KHF25561.1"/>
    </source>
</evidence>
<name>A0A0B0HDN4_SOVGS</name>
<dbReference type="GeneID" id="86992858"/>
<dbReference type="EMBL" id="MPNX01000005">
    <property type="protein sequence ID" value="OOY35392.1"/>
    <property type="molecule type" value="Genomic_DNA"/>
</dbReference>
<organism evidence="1 3">
    <name type="scientific">Solemya velum gill symbiont</name>
    <dbReference type="NCBI Taxonomy" id="2340"/>
    <lineage>
        <taxon>Bacteria</taxon>
        <taxon>Pseudomonadati</taxon>
        <taxon>Pseudomonadota</taxon>
        <taxon>Gammaproteobacteria</taxon>
        <taxon>sulfur-oxidizing symbionts</taxon>
    </lineage>
</organism>
<dbReference type="Pfam" id="PF05402">
    <property type="entry name" value="PqqD"/>
    <property type="match status" value="1"/>
</dbReference>
<dbReference type="Gene3D" id="1.10.10.1150">
    <property type="entry name" value="Coenzyme PQQ synthesis protein D (PqqD)"/>
    <property type="match status" value="1"/>
</dbReference>
<dbReference type="Proteomes" id="UP000190962">
    <property type="component" value="Unassembled WGS sequence"/>
</dbReference>
<reference evidence="1 3" key="1">
    <citation type="journal article" date="2014" name="BMC Genomics">
        <title>The genome of the intracellular bacterium of the coastal bivalve, Solemya velum: a blueprint for thriving in and out of symbiosis.</title>
        <authorList>
            <person name="Dmytrenko O."/>
            <person name="Russell S.L."/>
            <person name="Loo W.T."/>
            <person name="Fontanez K.M."/>
            <person name="Liao L."/>
            <person name="Roeselers G."/>
            <person name="Sharma R."/>
            <person name="Stewart F.J."/>
            <person name="Newton I.L."/>
            <person name="Woyke T."/>
            <person name="Wu D."/>
            <person name="Lang J.M."/>
            <person name="Eisen J.A."/>
            <person name="Cavanaugh C.M."/>
        </authorList>
    </citation>
    <scope>NUCLEOTIDE SEQUENCE [LARGE SCALE GENOMIC DNA]</scope>
    <source>
        <strain evidence="1 3">WH</strain>
    </source>
</reference>
<dbReference type="EMBL" id="JRAA01000001">
    <property type="protein sequence ID" value="KHF25561.1"/>
    <property type="molecule type" value="Genomic_DNA"/>
</dbReference>
<keyword evidence="3" id="KW-1185">Reference proteome</keyword>
<dbReference type="InterPro" id="IPR041881">
    <property type="entry name" value="PqqD_sf"/>
</dbReference>
<gene>
    <name evidence="2" type="ORF">BOV88_05515</name>
    <name evidence="1" type="ORF">JV46_22710</name>
</gene>
<dbReference type="AlphaFoldDB" id="A0A0B0HDN4"/>
<evidence type="ECO:0000313" key="2">
    <source>
        <dbReference type="EMBL" id="OOY35392.1"/>
    </source>
</evidence>
<dbReference type="Proteomes" id="UP000030856">
    <property type="component" value="Unassembled WGS sequence"/>
</dbReference>
<proteinExistence type="predicted"/>
<protein>
    <submittedName>
        <fullName evidence="1">Uncharacterized protein</fullName>
    </submittedName>
</protein>
<sequence>MQHETLNISSRARFRSVGSEGVVVQVERGEVMVVNGVGLRVLELVKESGSRSAIIQQLSREYATGSANVAQQVDDYIEELYAWGVLEQPETGSGE</sequence>
<dbReference type="InterPro" id="IPR008792">
    <property type="entry name" value="PQQD"/>
</dbReference>
<comment type="caution">
    <text evidence="1">The sequence shown here is derived from an EMBL/GenBank/DDBJ whole genome shotgun (WGS) entry which is preliminary data.</text>
</comment>
<evidence type="ECO:0000313" key="4">
    <source>
        <dbReference type="Proteomes" id="UP000190962"/>
    </source>
</evidence>
<dbReference type="RefSeq" id="WP_043115229.1">
    <property type="nucleotide sequence ID" value="NZ_JRAA01000001.1"/>
</dbReference>
<dbReference type="STRING" id="2340.JV46_22710"/>
<accession>A0A0B0HDN4</accession>
<evidence type="ECO:0000313" key="3">
    <source>
        <dbReference type="Proteomes" id="UP000030856"/>
    </source>
</evidence>
<dbReference type="eggNOG" id="ENOG502ZRJF">
    <property type="taxonomic scope" value="Bacteria"/>
</dbReference>
<reference evidence="2 4" key="2">
    <citation type="submission" date="2016-11" db="EMBL/GenBank/DDBJ databases">
        <title>Mixed transmission modes and dynamic genome evolution in an obligate animal-bacterial symbiosis.</title>
        <authorList>
            <person name="Russell S.L."/>
            <person name="Corbett-Detig R.B."/>
            <person name="Cavanaugh C.M."/>
        </authorList>
    </citation>
    <scope>NUCLEOTIDE SEQUENCE [LARGE SCALE GENOMIC DNA]</scope>
    <source>
        <strain evidence="2">MA-KB16</strain>
    </source>
</reference>